<name>A0A067QQ79_9AGAM</name>
<sequence length="66" mass="7021">MSSSPWFHPSSPARQISNTLNTSAFTPSSSPSTNPGSKQGLYAGADGERDNYQDEVVPSIALYCLV</sequence>
<dbReference type="AlphaFoldDB" id="A0A067QQ79"/>
<evidence type="ECO:0000313" key="2">
    <source>
        <dbReference type="EMBL" id="KDQ64806.1"/>
    </source>
</evidence>
<accession>A0A067QQ79</accession>
<feature type="compositionally biased region" description="Polar residues" evidence="1">
    <location>
        <begin position="12"/>
        <end position="21"/>
    </location>
</feature>
<reference evidence="3" key="1">
    <citation type="journal article" date="2014" name="Proc. Natl. Acad. Sci. U.S.A.">
        <title>Extensive sampling of basidiomycete genomes demonstrates inadequacy of the white-rot/brown-rot paradigm for wood decay fungi.</title>
        <authorList>
            <person name="Riley R."/>
            <person name="Salamov A.A."/>
            <person name="Brown D.W."/>
            <person name="Nagy L.G."/>
            <person name="Floudas D."/>
            <person name="Held B.W."/>
            <person name="Levasseur A."/>
            <person name="Lombard V."/>
            <person name="Morin E."/>
            <person name="Otillar R."/>
            <person name="Lindquist E.A."/>
            <person name="Sun H."/>
            <person name="LaButti K.M."/>
            <person name="Schmutz J."/>
            <person name="Jabbour D."/>
            <person name="Luo H."/>
            <person name="Baker S.E."/>
            <person name="Pisabarro A.G."/>
            <person name="Walton J.D."/>
            <person name="Blanchette R.A."/>
            <person name="Henrissat B."/>
            <person name="Martin F."/>
            <person name="Cullen D."/>
            <person name="Hibbett D.S."/>
            <person name="Grigoriev I.V."/>
        </authorList>
    </citation>
    <scope>NUCLEOTIDE SEQUENCE [LARGE SCALE GENOMIC DNA]</scope>
    <source>
        <strain evidence="3">MUCL 33604</strain>
    </source>
</reference>
<dbReference type="InParanoid" id="A0A067QQ79"/>
<feature type="compositionally biased region" description="Low complexity" evidence="1">
    <location>
        <begin position="22"/>
        <end position="37"/>
    </location>
</feature>
<proteinExistence type="predicted"/>
<gene>
    <name evidence="2" type="ORF">JAAARDRAFT_28441</name>
</gene>
<protein>
    <submittedName>
        <fullName evidence="2">Uncharacterized protein</fullName>
    </submittedName>
</protein>
<evidence type="ECO:0000256" key="1">
    <source>
        <dbReference type="SAM" id="MobiDB-lite"/>
    </source>
</evidence>
<evidence type="ECO:0000313" key="3">
    <source>
        <dbReference type="Proteomes" id="UP000027265"/>
    </source>
</evidence>
<dbReference type="HOGENOM" id="CLU_2831517_0_0_1"/>
<organism evidence="2 3">
    <name type="scientific">Jaapia argillacea MUCL 33604</name>
    <dbReference type="NCBI Taxonomy" id="933084"/>
    <lineage>
        <taxon>Eukaryota</taxon>
        <taxon>Fungi</taxon>
        <taxon>Dikarya</taxon>
        <taxon>Basidiomycota</taxon>
        <taxon>Agaricomycotina</taxon>
        <taxon>Agaricomycetes</taxon>
        <taxon>Agaricomycetidae</taxon>
        <taxon>Jaapiales</taxon>
        <taxon>Jaapiaceae</taxon>
        <taxon>Jaapia</taxon>
    </lineage>
</organism>
<keyword evidence="3" id="KW-1185">Reference proteome</keyword>
<dbReference type="Proteomes" id="UP000027265">
    <property type="component" value="Unassembled WGS sequence"/>
</dbReference>
<dbReference type="EMBL" id="KL197709">
    <property type="protein sequence ID" value="KDQ64806.1"/>
    <property type="molecule type" value="Genomic_DNA"/>
</dbReference>
<feature type="region of interest" description="Disordered" evidence="1">
    <location>
        <begin position="1"/>
        <end position="50"/>
    </location>
</feature>